<dbReference type="RefSeq" id="WP_114933535.1">
    <property type="nucleotide sequence ID" value="NZ_CP030930.1"/>
</dbReference>
<dbReference type="EMBL" id="CP030930">
    <property type="protein sequence ID" value="AXI75056.1"/>
    <property type="molecule type" value="Genomic_DNA"/>
</dbReference>
<gene>
    <name evidence="1" type="ORF">DTW94_29970</name>
</gene>
<dbReference type="AlphaFoldDB" id="A0AAD0Q9Z0"/>
<protein>
    <submittedName>
        <fullName evidence="1">Uncharacterized protein</fullName>
    </submittedName>
</protein>
<sequence>MTDAQPLVLAAALLDALDPLPHPQRMAELASRARRLADQGVLRPVLEELADGDPYERRIAVVAASVGRDTEWIGAHLTDEDRVVRGHALRAARSLGVPDEVYEEAFTDAPAAVRRQLVWAIARDGRTALADRLLPALRAVWGDAEAARLLPGCSAAVVAELLPGLLRSVDGWSSLGHHHPGPLLDAVAAELAALPAAERDGWWHWYGYDRGIAAAARTLPHRVLDLLEQYGPARLPGSLHRSLGHLAAADPTRFARVLLTPGGCAIPERALSRTLLHRLVAGLPDDLVAELGRAIPGLLPSLLRVLAPSRRAAVHEAAVAGRGEGAEVTVDTALLDALPRTYAATVARRLAERARSRGADRATVLRAESYLPFDEVRERLLAATREPAADDRAAAWSLLVHSAGRSGEQGAVAAVLEEMGRLRNEQDPVRSVALRALLAVRPALFTDTAEPLLDRIATDAVEARDSSAATRSALTALAVAVLREHAVTGERALLNWALRTLVRISGNSGSADLGRLDRTLRRGQEQVVLEALRPWLEAGAERSDYGLVLALARSLGRRAATLPGLQELLRQAVDYGSAATARSAVGLWLQGAADRDARVERLLTRDPSAATLPAVERVLTTRRTDLLDAYLDGTPPRGRFLTTGTVWTIAAESAGTRWTPRQQRSICRELERTVADGKLPLYTRAAALARLAALPGRGADAVRAWVDAPDVVLAEAALAALAHTDRPADTLPDLLAHAGDDRARVALYAAGRAAAHARPSRLRALLAARTAPGTGKVTARKEAVRLAAALLPLPDAAAVLADAYAAPGQHPDVRAACVASGAALLGDERMGEVMADAATGDRVLRTAVLRTHPNELDPGHRPRYAKLVRSVCASDDDEVASLGHRALVRWLPWAPGAAMVLVDALTDMDRRGTWSSAAVALAEAAPAGEQAATALNRALTLLATGETADDAGAERDRPARQRLHALTDALTRRSGPPDRSRRAVLAEAGRTLAGHRDLVPQAVSLLVESLEPASMGADELHAALLELAALHADRPALAARTARTVGKGVQFARGAEAGDPETLLDVVARLAGTGDLAEGLFAAELTVACGRRTEWTGPWRTQLRMLRRHPCGDVRDVAYAQFTAAE</sequence>
<evidence type="ECO:0000313" key="1">
    <source>
        <dbReference type="EMBL" id="AXI75056.1"/>
    </source>
</evidence>
<accession>A0AAD0Q9Z0</accession>
<evidence type="ECO:0000313" key="2">
    <source>
        <dbReference type="Proteomes" id="UP000253779"/>
    </source>
</evidence>
<proteinExistence type="predicted"/>
<organism evidence="1 2">
    <name type="scientific">Streptomyces cavourensis</name>
    <dbReference type="NCBI Taxonomy" id="67258"/>
    <lineage>
        <taxon>Bacteria</taxon>
        <taxon>Bacillati</taxon>
        <taxon>Actinomycetota</taxon>
        <taxon>Actinomycetes</taxon>
        <taxon>Kitasatosporales</taxon>
        <taxon>Streptomycetaceae</taxon>
        <taxon>Streptomyces</taxon>
    </lineage>
</organism>
<name>A0AAD0Q9Z0_9ACTN</name>
<dbReference type="Proteomes" id="UP000253779">
    <property type="component" value="Chromosome"/>
</dbReference>
<reference evidence="1 2" key="1">
    <citation type="submission" date="2018-07" db="EMBL/GenBank/DDBJ databases">
        <title>Complete genome sequence of soil actinomycete Streptomyces cavourensis tj430.</title>
        <authorList>
            <person name="Wang P."/>
            <person name="Huang Y."/>
        </authorList>
    </citation>
    <scope>NUCLEOTIDE SEQUENCE [LARGE SCALE GENOMIC DNA]</scope>
    <source>
        <strain evidence="1 2">TJ430</strain>
    </source>
</reference>